<name>F4HB97_GALAU</name>
<keyword evidence="1 6" id="KW-1003">Cell membrane</keyword>
<evidence type="ECO:0000256" key="6">
    <source>
        <dbReference type="HAMAP-Rule" id="MF_01915"/>
    </source>
</evidence>
<sequence length="228" mass="25874">MPYVLDRKAAILTEESVLLKNNSLITILCYYFAAKIFTEKGILFMSIRWNILLAVIVFALLAWLYSLQQNDMPTLVKDDSAPEYIAKQMTTTVFGPTGSIQYQAQSSNVDYFNNDKTVFSQPILYVYDENQIKTWRLQADTATLTDKDKLTLQGNVKLQSLVETSKLQTIDAERAFVNLTTQDITSDTMVTLTGLNFTSQGKALDGNLRKESATLKEQVKTYYEIQKN</sequence>
<dbReference type="HOGENOM" id="CLU_105814_2_0_6"/>
<dbReference type="STRING" id="1005058.UMN179_01445"/>
<dbReference type="KEGG" id="gan:UMN179_01445"/>
<dbReference type="AlphaFoldDB" id="F4HB97"/>
<evidence type="ECO:0000313" key="7">
    <source>
        <dbReference type="EMBL" id="AEC17464.1"/>
    </source>
</evidence>
<comment type="function">
    <text evidence="6">Involved in the assembly of lipopolysaccharide (LPS). Required for the translocation of LPS from the inner membrane to the outer membrane. Facilitates the transfer of LPS from the inner membrane to the periplasmic protein LptA. Could be a docking site for LptA.</text>
</comment>
<dbReference type="GO" id="GO:0043165">
    <property type="term" value="P:Gram-negative-bacterium-type cell outer membrane assembly"/>
    <property type="evidence" value="ECO:0007669"/>
    <property type="project" value="UniProtKB-UniRule"/>
</dbReference>
<evidence type="ECO:0000256" key="3">
    <source>
        <dbReference type="ARBA" id="ARBA00022692"/>
    </source>
</evidence>
<dbReference type="Gene3D" id="2.60.450.10">
    <property type="entry name" value="Lipopolysaccharide (LPS) transport protein A like domain"/>
    <property type="match status" value="1"/>
</dbReference>
<dbReference type="InterPro" id="IPR052363">
    <property type="entry name" value="LPS_export_LptC"/>
</dbReference>
<organism evidence="7 8">
    <name type="scientific">Gallibacterium anatis (strain UMN179)</name>
    <name type="common">Pasteurella anatis</name>
    <dbReference type="NCBI Taxonomy" id="1005058"/>
    <lineage>
        <taxon>Bacteria</taxon>
        <taxon>Pseudomonadati</taxon>
        <taxon>Pseudomonadota</taxon>
        <taxon>Gammaproteobacteria</taxon>
        <taxon>Pasteurellales</taxon>
        <taxon>Pasteurellaceae</taxon>
        <taxon>Gallibacterium</taxon>
    </lineage>
</organism>
<keyword evidence="4 6" id="KW-1133">Transmembrane helix</keyword>
<reference evidence="7 8" key="1">
    <citation type="journal article" date="2011" name="J. Bacteriol.">
        <title>Complete genome sequence of Gallibacterium anatis strain UMN179, isolated from a laying hen with peritonitis.</title>
        <authorList>
            <person name="Johnson T.J."/>
            <person name="Fernandez-Alarcon C."/>
            <person name="Bojesen A.M."/>
            <person name="Nolan L.K."/>
            <person name="Trampel D.W."/>
            <person name="Seemann T."/>
        </authorList>
    </citation>
    <scope>NUCLEOTIDE SEQUENCE [LARGE SCALE GENOMIC DNA]</scope>
    <source>
        <strain evidence="7 8">UMN179</strain>
    </source>
</reference>
<dbReference type="GO" id="GO:0015221">
    <property type="term" value="F:lipopolysaccharide transmembrane transporter activity"/>
    <property type="evidence" value="ECO:0007669"/>
    <property type="project" value="InterPro"/>
</dbReference>
<keyword evidence="2 6" id="KW-0997">Cell inner membrane</keyword>
<dbReference type="Pfam" id="PF06835">
    <property type="entry name" value="LptC"/>
    <property type="match status" value="1"/>
</dbReference>
<comment type="subunit">
    <text evidence="6">Component of the lipopolysaccharide transport and assembly complex. Interacts with LptA and the LptBFG transporter complex.</text>
</comment>
<dbReference type="GO" id="GO:0030288">
    <property type="term" value="C:outer membrane-bounded periplasmic space"/>
    <property type="evidence" value="ECO:0007669"/>
    <property type="project" value="TreeGrafter"/>
</dbReference>
<comment type="similarity">
    <text evidence="6">Belongs to the LptC family.</text>
</comment>
<dbReference type="InterPro" id="IPR026265">
    <property type="entry name" value="LptC"/>
</dbReference>
<dbReference type="Proteomes" id="UP000006908">
    <property type="component" value="Chromosome"/>
</dbReference>
<dbReference type="HAMAP" id="MF_01915">
    <property type="entry name" value="LPS_assembly_LptC"/>
    <property type="match status" value="1"/>
</dbReference>
<dbReference type="InterPro" id="IPR010664">
    <property type="entry name" value="LipoPS_assembly_LptC-rel"/>
</dbReference>
<evidence type="ECO:0000256" key="4">
    <source>
        <dbReference type="ARBA" id="ARBA00022989"/>
    </source>
</evidence>
<dbReference type="PANTHER" id="PTHR37481">
    <property type="entry name" value="LIPOPOLYSACCHARIDE EXPORT SYSTEM PROTEIN LPTC"/>
    <property type="match status" value="1"/>
</dbReference>
<gene>
    <name evidence="6" type="primary">lptC</name>
    <name evidence="7" type="ordered locus">UMN179_01445</name>
</gene>
<evidence type="ECO:0000256" key="2">
    <source>
        <dbReference type="ARBA" id="ARBA00022519"/>
    </source>
</evidence>
<proteinExistence type="inferred from homology"/>
<feature type="transmembrane region" description="Helical" evidence="6">
    <location>
        <begin position="49"/>
        <end position="67"/>
    </location>
</feature>
<dbReference type="GO" id="GO:0005886">
    <property type="term" value="C:plasma membrane"/>
    <property type="evidence" value="ECO:0007669"/>
    <property type="project" value="UniProtKB-SubCell"/>
</dbReference>
<dbReference type="eggNOG" id="COG3117">
    <property type="taxonomic scope" value="Bacteria"/>
</dbReference>
<evidence type="ECO:0000256" key="5">
    <source>
        <dbReference type="ARBA" id="ARBA00023136"/>
    </source>
</evidence>
<keyword evidence="5 6" id="KW-0472">Membrane</keyword>
<evidence type="ECO:0000256" key="1">
    <source>
        <dbReference type="ARBA" id="ARBA00022475"/>
    </source>
</evidence>
<evidence type="ECO:0000313" key="8">
    <source>
        <dbReference type="Proteomes" id="UP000006908"/>
    </source>
</evidence>
<dbReference type="GO" id="GO:0017089">
    <property type="term" value="F:glycolipid transfer activity"/>
    <property type="evidence" value="ECO:0007669"/>
    <property type="project" value="TreeGrafter"/>
</dbReference>
<protein>
    <recommendedName>
        <fullName evidence="6">Lipopolysaccharide export system protein LptC</fullName>
    </recommendedName>
</protein>
<comment type="subcellular location">
    <subcellularLocation>
        <location evidence="6">Cell inner membrane</location>
        <topology evidence="6">Single-pass membrane protein</topology>
    </subcellularLocation>
</comment>
<dbReference type="NCBIfam" id="TIGR04409">
    <property type="entry name" value="LptC_YrbK"/>
    <property type="match status" value="1"/>
</dbReference>
<keyword evidence="3 6" id="KW-0812">Transmembrane</keyword>
<dbReference type="EMBL" id="CP002667">
    <property type="protein sequence ID" value="AEC17464.1"/>
    <property type="molecule type" value="Genomic_DNA"/>
</dbReference>
<dbReference type="PANTHER" id="PTHR37481:SF1">
    <property type="entry name" value="LIPOPOLYSACCHARIDE EXPORT SYSTEM PROTEIN LPTC"/>
    <property type="match status" value="1"/>
</dbReference>
<accession>F4HB97</accession>